<evidence type="ECO:0000313" key="4">
    <source>
        <dbReference type="Proteomes" id="UP001203423"/>
    </source>
</evidence>
<feature type="transmembrane region" description="Helical" evidence="1">
    <location>
        <begin position="77"/>
        <end position="95"/>
    </location>
</feature>
<dbReference type="Proteomes" id="UP001203423">
    <property type="component" value="Unassembled WGS sequence"/>
</dbReference>
<evidence type="ECO:0000256" key="1">
    <source>
        <dbReference type="SAM" id="Phobius"/>
    </source>
</evidence>
<dbReference type="InterPro" id="IPR039447">
    <property type="entry name" value="UreH-like_TM_dom"/>
</dbReference>
<name>A0ABT0LF79_9GAMM</name>
<feature type="transmembrane region" description="Helical" evidence="1">
    <location>
        <begin position="156"/>
        <end position="175"/>
    </location>
</feature>
<proteinExistence type="predicted"/>
<dbReference type="RefSeq" id="WP_248941315.1">
    <property type="nucleotide sequence ID" value="NZ_JAKIKS010000069.1"/>
</dbReference>
<evidence type="ECO:0000313" key="3">
    <source>
        <dbReference type="EMBL" id="MCL1125982.1"/>
    </source>
</evidence>
<gene>
    <name evidence="3" type="ORF">L2764_16265</name>
</gene>
<keyword evidence="1" id="KW-1133">Transmembrane helix</keyword>
<feature type="transmembrane region" description="Helical" evidence="1">
    <location>
        <begin position="101"/>
        <end position="120"/>
    </location>
</feature>
<dbReference type="Pfam" id="PF13386">
    <property type="entry name" value="DsbD_2"/>
    <property type="match status" value="1"/>
</dbReference>
<keyword evidence="1" id="KW-0472">Membrane</keyword>
<evidence type="ECO:0000259" key="2">
    <source>
        <dbReference type="Pfam" id="PF13386"/>
    </source>
</evidence>
<feature type="transmembrane region" description="Helical" evidence="1">
    <location>
        <begin position="221"/>
        <end position="241"/>
    </location>
</feature>
<keyword evidence="1" id="KW-0812">Transmembrane</keyword>
<dbReference type="EMBL" id="JAKIKS010000069">
    <property type="protein sequence ID" value="MCL1125982.1"/>
    <property type="molecule type" value="Genomic_DNA"/>
</dbReference>
<organism evidence="3 4">
    <name type="scientific">Shewanella surugensis</name>
    <dbReference type="NCBI Taxonomy" id="212020"/>
    <lineage>
        <taxon>Bacteria</taxon>
        <taxon>Pseudomonadati</taxon>
        <taxon>Pseudomonadota</taxon>
        <taxon>Gammaproteobacteria</taxon>
        <taxon>Alteromonadales</taxon>
        <taxon>Shewanellaceae</taxon>
        <taxon>Shewanella</taxon>
    </lineage>
</organism>
<dbReference type="PANTHER" id="PTHR42208:SF1">
    <property type="entry name" value="HEAVY METAL TRANSPORTER"/>
    <property type="match status" value="1"/>
</dbReference>
<feature type="transmembrane region" description="Helical" evidence="1">
    <location>
        <begin position="187"/>
        <end position="209"/>
    </location>
</feature>
<keyword evidence="4" id="KW-1185">Reference proteome</keyword>
<comment type="caution">
    <text evidence="3">The sequence shown here is derived from an EMBL/GenBank/DDBJ whole genome shotgun (WGS) entry which is preliminary data.</text>
</comment>
<feature type="transmembrane region" description="Helical" evidence="1">
    <location>
        <begin position="6"/>
        <end position="31"/>
    </location>
</feature>
<protein>
    <submittedName>
        <fullName evidence="3">Sulfite exporter TauE/SafE family protein</fullName>
    </submittedName>
</protein>
<feature type="domain" description="Urease accessory protein UreH-like transmembrane" evidence="2">
    <location>
        <begin position="8"/>
        <end position="234"/>
    </location>
</feature>
<accession>A0ABT0LF79</accession>
<sequence>MNEYGIVAAFIVGLMGAAHCVGMCSGLVGALSNPTSGNLKLSGHNTRSALPRKMQRSPFAHQLTFVLSYNLGRISSYTLAGALVGGSVSGLGLLFNMDAYLLFLRAIAGLMMIATGLYIAQVWAGVMQIEYVGKIVWRFVAPLANKFIPVKTPFQAMIAGLLWGWLPCGLVYSTLTWSVAANSALEGGLIMLAFGLGTLPALLSMGMAATQLSYWVQKKTIRILSGMILIAFGIQTLYIAIAQYKL</sequence>
<dbReference type="PANTHER" id="PTHR42208">
    <property type="entry name" value="HEAVY METAL TRANSPORTER-RELATED"/>
    <property type="match status" value="1"/>
</dbReference>
<reference evidence="3 4" key="1">
    <citation type="submission" date="2022-01" db="EMBL/GenBank/DDBJ databases">
        <title>Whole genome-based taxonomy of the Shewanellaceae.</title>
        <authorList>
            <person name="Martin-Rodriguez A.J."/>
        </authorList>
    </citation>
    <scope>NUCLEOTIDE SEQUENCE [LARGE SCALE GENOMIC DNA]</scope>
    <source>
        <strain evidence="3 4">DSM 17177</strain>
    </source>
</reference>